<dbReference type="Pfam" id="PF13472">
    <property type="entry name" value="Lipase_GDSL_2"/>
    <property type="match status" value="1"/>
</dbReference>
<feature type="domain" description="SGNH hydrolase-type esterase" evidence="1">
    <location>
        <begin position="173"/>
        <end position="360"/>
    </location>
</feature>
<dbReference type="InterPro" id="IPR036514">
    <property type="entry name" value="SGNH_hydro_sf"/>
</dbReference>
<dbReference type="EMBL" id="BMMV01000025">
    <property type="protein sequence ID" value="GGK21052.1"/>
    <property type="molecule type" value="Genomic_DNA"/>
</dbReference>
<accession>A0ABQ2ERC2</accession>
<dbReference type="SUPFAM" id="SSF52266">
    <property type="entry name" value="SGNH hydrolase"/>
    <property type="match status" value="1"/>
</dbReference>
<name>A0ABQ2ERC2_9ACTN</name>
<comment type="caution">
    <text evidence="2">The sequence shown here is derived from an EMBL/GenBank/DDBJ whole genome shotgun (WGS) entry which is preliminary data.</text>
</comment>
<keyword evidence="3" id="KW-1185">Reference proteome</keyword>
<reference evidence="3" key="1">
    <citation type="journal article" date="2019" name="Int. J. Syst. Evol. Microbiol.">
        <title>The Global Catalogue of Microorganisms (GCM) 10K type strain sequencing project: providing services to taxonomists for standard genome sequencing and annotation.</title>
        <authorList>
            <consortium name="The Broad Institute Genomics Platform"/>
            <consortium name="The Broad Institute Genome Sequencing Center for Infectious Disease"/>
            <person name="Wu L."/>
            <person name="Ma J."/>
        </authorList>
    </citation>
    <scope>NUCLEOTIDE SEQUENCE [LARGE SCALE GENOMIC DNA]</scope>
    <source>
        <strain evidence="3">CGMCC 4.7275</strain>
    </source>
</reference>
<dbReference type="InterPro" id="IPR013830">
    <property type="entry name" value="SGNH_hydro"/>
</dbReference>
<protein>
    <submittedName>
        <fullName evidence="2">Lipase</fullName>
    </submittedName>
</protein>
<dbReference type="Proteomes" id="UP000660265">
    <property type="component" value="Unassembled WGS sequence"/>
</dbReference>
<proteinExistence type="predicted"/>
<dbReference type="Gene3D" id="2.60.120.260">
    <property type="entry name" value="Galactose-binding domain-like"/>
    <property type="match status" value="1"/>
</dbReference>
<dbReference type="Gene3D" id="3.40.50.1110">
    <property type="entry name" value="SGNH hydrolase"/>
    <property type="match status" value="1"/>
</dbReference>
<evidence type="ECO:0000259" key="1">
    <source>
        <dbReference type="Pfam" id="PF13472"/>
    </source>
</evidence>
<evidence type="ECO:0000313" key="2">
    <source>
        <dbReference type="EMBL" id="GGK21052.1"/>
    </source>
</evidence>
<dbReference type="RefSeq" id="WP_189110818.1">
    <property type="nucleotide sequence ID" value="NZ_BMMV01000025.1"/>
</dbReference>
<gene>
    <name evidence="2" type="ORF">GCM10011583_61230</name>
</gene>
<sequence>MQSVLETAVDRVVGVLETTIDATGVIFHRTPATARARMADDYFDLMSAVPSGVRLEALTDTPVLEFDVELTRDLLPHMTSPGSTFDLVVDGVLQDPVRAAENLVIVDPATLEMEFRPAGPATVRFELGEGVAERRVEIWFPASSMLKLLDVRVATGTSLRPAPAGAPLWVHHGSSISQCSQADRPTETWPATVARETGRSLLNLAIGGHCQLDQFMARTIRDLPASAISLELGTNVVNFDTMRERTFASAFHGFLDTVRDGHPNTPIAIVTPIICPVAEQRPGPTLFSTDYQVRTVERPSELAAGALSLTRVREVLVREVDVRVKEGDTKLSVIDGLSLFGPGDIQDMTDGLHPNAAGYRKMAARFLALAGPHGPLG</sequence>
<organism evidence="2 3">
    <name type="scientific">Streptomyces camponoticapitis</name>
    <dbReference type="NCBI Taxonomy" id="1616125"/>
    <lineage>
        <taxon>Bacteria</taxon>
        <taxon>Bacillati</taxon>
        <taxon>Actinomycetota</taxon>
        <taxon>Actinomycetes</taxon>
        <taxon>Kitasatosporales</taxon>
        <taxon>Streptomycetaceae</taxon>
        <taxon>Streptomyces</taxon>
    </lineage>
</organism>
<evidence type="ECO:0000313" key="3">
    <source>
        <dbReference type="Proteomes" id="UP000660265"/>
    </source>
</evidence>